<dbReference type="Gene3D" id="1.20.120.1450">
    <property type="match status" value="1"/>
</dbReference>
<dbReference type="RefSeq" id="WP_213410146.1">
    <property type="nucleotide sequence ID" value="NZ_BOVK01000006.1"/>
</dbReference>
<dbReference type="InterPro" id="IPR009920">
    <property type="entry name" value="HEPPP_synth_su1"/>
</dbReference>
<proteinExistence type="predicted"/>
<accession>A0A8J4H2S2</accession>
<dbReference type="AlphaFoldDB" id="A0A8J4H2S2"/>
<protein>
    <recommendedName>
        <fullName evidence="3">Heptaprenyl diphosphate synthase</fullName>
    </recommendedName>
</protein>
<dbReference type="Pfam" id="PF07307">
    <property type="entry name" value="HEPPP_synt_1"/>
    <property type="match status" value="1"/>
</dbReference>
<organism evidence="1 2">
    <name type="scientific">Xylanibacillus composti</name>
    <dbReference type="NCBI Taxonomy" id="1572762"/>
    <lineage>
        <taxon>Bacteria</taxon>
        <taxon>Bacillati</taxon>
        <taxon>Bacillota</taxon>
        <taxon>Bacilli</taxon>
        <taxon>Bacillales</taxon>
        <taxon>Paenibacillaceae</taxon>
        <taxon>Xylanibacillus</taxon>
    </lineage>
</organism>
<dbReference type="Proteomes" id="UP000677918">
    <property type="component" value="Unassembled WGS sequence"/>
</dbReference>
<dbReference type="GO" id="GO:0009234">
    <property type="term" value="P:menaquinone biosynthetic process"/>
    <property type="evidence" value="ECO:0007669"/>
    <property type="project" value="InterPro"/>
</dbReference>
<comment type="caution">
    <text evidence="1">The sequence shown here is derived from an EMBL/GenBank/DDBJ whole genome shotgun (WGS) entry which is preliminary data.</text>
</comment>
<gene>
    <name evidence="1" type="ORF">XYCOK13_03720</name>
</gene>
<reference evidence="1" key="1">
    <citation type="submission" date="2021-04" db="EMBL/GenBank/DDBJ databases">
        <title>Draft genome sequence of Xylanibacillus composti strain K13.</title>
        <authorList>
            <person name="Uke A."/>
            <person name="Chhe C."/>
            <person name="Baramee S."/>
            <person name="Kosugi A."/>
        </authorList>
    </citation>
    <scope>NUCLEOTIDE SEQUENCE</scope>
    <source>
        <strain evidence="1">K13</strain>
    </source>
</reference>
<evidence type="ECO:0008006" key="3">
    <source>
        <dbReference type="Google" id="ProtNLM"/>
    </source>
</evidence>
<sequence length="260" mass="30209">MDHRPISEIAKRYTHYDMIDQYTDLPAFPEQRVNLLCYFLNRSHPSISRHTELYSLAASLVQVGMDMHDLVDGGGGSGPSREVRSRQLRVLAGDYFSSRFYQLLSQAGQIDLVRRLSEAICDVNRMKLNLYERMIQTRLSAEEYLQATVEIRSRLFLAFSALMDGQYRSSWPELLRHITTCEVLSEEMNREDISTPHSLLYWHLRESGGTAVSAARQFMGTMLDQHWKHAMQRIKQLEPDKWLQDALHFRVPGMKLAERT</sequence>
<evidence type="ECO:0000313" key="1">
    <source>
        <dbReference type="EMBL" id="GIQ67548.1"/>
    </source>
</evidence>
<evidence type="ECO:0000313" key="2">
    <source>
        <dbReference type="Proteomes" id="UP000677918"/>
    </source>
</evidence>
<name>A0A8J4H2S2_9BACL</name>
<keyword evidence="2" id="KW-1185">Reference proteome</keyword>
<dbReference type="EMBL" id="BOVK01000006">
    <property type="protein sequence ID" value="GIQ67548.1"/>
    <property type="molecule type" value="Genomic_DNA"/>
</dbReference>